<comment type="similarity">
    <text evidence="10">Belongs to the insect chemoreceptor superfamily. Heteromeric odorant receptor channel (TC 1.A.69) family.</text>
</comment>
<keyword evidence="9 10" id="KW-0807">Transducer</keyword>
<evidence type="ECO:0000256" key="2">
    <source>
        <dbReference type="ARBA" id="ARBA00022475"/>
    </source>
</evidence>
<gene>
    <name evidence="11" type="primary">OR41</name>
</gene>
<feature type="transmembrane region" description="Helical" evidence="10">
    <location>
        <begin position="67"/>
        <end position="83"/>
    </location>
</feature>
<evidence type="ECO:0000256" key="8">
    <source>
        <dbReference type="ARBA" id="ARBA00023170"/>
    </source>
</evidence>
<keyword evidence="5 10" id="KW-0552">Olfaction</keyword>
<evidence type="ECO:0000256" key="3">
    <source>
        <dbReference type="ARBA" id="ARBA00022606"/>
    </source>
</evidence>
<dbReference type="GO" id="GO:0005549">
    <property type="term" value="F:odorant binding"/>
    <property type="evidence" value="ECO:0007669"/>
    <property type="project" value="InterPro"/>
</dbReference>
<reference evidence="11" key="1">
    <citation type="submission" date="2018-05" db="EMBL/GenBank/DDBJ databases">
        <title>Identification and expression analysis of candidate chemosensory receptors in the white-spotted flower chafer, Protaetia brevitarsis.</title>
        <authorList>
            <person name="Zhang T."/>
        </authorList>
    </citation>
    <scope>NUCLEOTIDE SEQUENCE</scope>
</reference>
<dbReference type="Pfam" id="PF02949">
    <property type="entry name" value="7tm_6"/>
    <property type="match status" value="1"/>
</dbReference>
<sequence length="381" mass="44541">MEDEYVMKCGLYYLHLIGTNPFKRSIRGNIICFIQTFTAIYSLGMAIDGVISKYENIKSLAGSIDTVPSAIQTVIKLLSAIFLRQKMKNLYLMVEEKWPDDIFGREFQNKLNKWSKMFKTSYKVYLYFYVFTLVFFISRPLLRHSRILVTEWNLPCNVASNQCYGFYVVLQASYFSIIVSVVFGFDIIFYAFLFYGFCELEKIKYAFEHLSISENVEGDEEKVYVEFCKILKHHDYILRFLDMVSKVYSLQLLSNFSAYVSTIVFGVFFMNVDGFPPSKENLAKYIPYLITHHFQLIMYCVLGEMIRTQLSSVSDTIYLSKWYVKKQPKLTKAMIIVMQMSRIPNKILIGGIWAMDLDLFMKVVKTSISVHAFMQTIYQVD</sequence>
<dbReference type="GO" id="GO:0007165">
    <property type="term" value="P:signal transduction"/>
    <property type="evidence" value="ECO:0007669"/>
    <property type="project" value="UniProtKB-KW"/>
</dbReference>
<comment type="caution">
    <text evidence="10">Lacks conserved residue(s) required for the propagation of feature annotation.</text>
</comment>
<dbReference type="PANTHER" id="PTHR21137:SF35">
    <property type="entry name" value="ODORANT RECEPTOR 19A-RELATED"/>
    <property type="match status" value="1"/>
</dbReference>
<evidence type="ECO:0000256" key="6">
    <source>
        <dbReference type="ARBA" id="ARBA00022989"/>
    </source>
</evidence>
<evidence type="ECO:0000256" key="10">
    <source>
        <dbReference type="RuleBase" id="RU351113"/>
    </source>
</evidence>
<comment type="subcellular location">
    <subcellularLocation>
        <location evidence="1 10">Cell membrane</location>
        <topology evidence="1 10">Multi-pass membrane protein</topology>
    </subcellularLocation>
</comment>
<feature type="transmembrane region" description="Helical" evidence="10">
    <location>
        <begin position="247"/>
        <end position="270"/>
    </location>
</feature>
<dbReference type="InterPro" id="IPR004117">
    <property type="entry name" value="7tm6_olfct_rcpt"/>
</dbReference>
<keyword evidence="7 10" id="KW-0472">Membrane</keyword>
<dbReference type="PANTHER" id="PTHR21137">
    <property type="entry name" value="ODORANT RECEPTOR"/>
    <property type="match status" value="1"/>
</dbReference>
<evidence type="ECO:0000313" key="11">
    <source>
        <dbReference type="EMBL" id="QBB72973.1"/>
    </source>
</evidence>
<organism evidence="11">
    <name type="scientific">Protaetia brevitarsis</name>
    <name type="common">White-spotted flower chafer beetle</name>
    <name type="synonym">Liocola brevitarsis</name>
    <dbReference type="NCBI Taxonomy" id="348688"/>
    <lineage>
        <taxon>Eukaryota</taxon>
        <taxon>Metazoa</taxon>
        <taxon>Ecdysozoa</taxon>
        <taxon>Arthropoda</taxon>
        <taxon>Hexapoda</taxon>
        <taxon>Insecta</taxon>
        <taxon>Pterygota</taxon>
        <taxon>Neoptera</taxon>
        <taxon>Endopterygota</taxon>
        <taxon>Coleoptera</taxon>
        <taxon>Polyphaga</taxon>
        <taxon>Scarabaeiformia</taxon>
        <taxon>Scarabaeidae</taxon>
        <taxon>Cetoniinae</taxon>
        <taxon>Protaetia</taxon>
        <taxon>Liocola</taxon>
    </lineage>
</organism>
<keyword evidence="8 10" id="KW-0675">Receptor</keyword>
<keyword evidence="3 10" id="KW-0716">Sensory transduction</keyword>
<dbReference type="GO" id="GO:0005886">
    <property type="term" value="C:plasma membrane"/>
    <property type="evidence" value="ECO:0007669"/>
    <property type="project" value="UniProtKB-SubCell"/>
</dbReference>
<keyword evidence="4 10" id="KW-0812">Transmembrane</keyword>
<dbReference type="AlphaFoldDB" id="A0A411HR44"/>
<protein>
    <recommendedName>
        <fullName evidence="10">Odorant receptor</fullName>
    </recommendedName>
</protein>
<evidence type="ECO:0000256" key="9">
    <source>
        <dbReference type="ARBA" id="ARBA00023224"/>
    </source>
</evidence>
<name>A0A411HR44_PROBE</name>
<keyword evidence="2" id="KW-1003">Cell membrane</keyword>
<dbReference type="EMBL" id="MH324874">
    <property type="protein sequence ID" value="QBB72973.1"/>
    <property type="molecule type" value="mRNA"/>
</dbReference>
<evidence type="ECO:0000256" key="5">
    <source>
        <dbReference type="ARBA" id="ARBA00022725"/>
    </source>
</evidence>
<proteinExistence type="evidence at transcript level"/>
<feature type="transmembrane region" description="Helical" evidence="10">
    <location>
        <begin position="30"/>
        <end position="47"/>
    </location>
</feature>
<evidence type="ECO:0000256" key="7">
    <source>
        <dbReference type="ARBA" id="ARBA00023136"/>
    </source>
</evidence>
<keyword evidence="6 10" id="KW-1133">Transmembrane helix</keyword>
<feature type="transmembrane region" description="Helical" evidence="10">
    <location>
        <begin position="174"/>
        <end position="197"/>
    </location>
</feature>
<dbReference type="GO" id="GO:0004984">
    <property type="term" value="F:olfactory receptor activity"/>
    <property type="evidence" value="ECO:0007669"/>
    <property type="project" value="InterPro"/>
</dbReference>
<accession>A0A411HR44</accession>
<evidence type="ECO:0000256" key="4">
    <source>
        <dbReference type="ARBA" id="ARBA00022692"/>
    </source>
</evidence>
<evidence type="ECO:0000256" key="1">
    <source>
        <dbReference type="ARBA" id="ARBA00004651"/>
    </source>
</evidence>
<feature type="transmembrane region" description="Helical" evidence="10">
    <location>
        <begin position="282"/>
        <end position="302"/>
    </location>
</feature>
<feature type="transmembrane region" description="Helical" evidence="10">
    <location>
        <begin position="124"/>
        <end position="142"/>
    </location>
</feature>